<name>A0A4Q7THZ7_9MICO</name>
<comment type="caution">
    <text evidence="2">The sequence shown here is derived from an EMBL/GenBank/DDBJ whole genome shotgun (WGS) entry which is preliminary data.</text>
</comment>
<proteinExistence type="predicted"/>
<evidence type="ECO:0000313" key="3">
    <source>
        <dbReference type="Proteomes" id="UP000292408"/>
    </source>
</evidence>
<accession>A0A4Q7THZ7</accession>
<dbReference type="RefSeq" id="WP_130283349.1">
    <property type="nucleotide sequence ID" value="NZ_SGXT01000016.1"/>
</dbReference>
<feature type="region of interest" description="Disordered" evidence="1">
    <location>
        <begin position="76"/>
        <end position="109"/>
    </location>
</feature>
<dbReference type="Proteomes" id="UP000292408">
    <property type="component" value="Unassembled WGS sequence"/>
</dbReference>
<dbReference type="OrthoDB" id="4555285at2"/>
<evidence type="ECO:0000256" key="1">
    <source>
        <dbReference type="SAM" id="MobiDB-lite"/>
    </source>
</evidence>
<evidence type="ECO:0000313" key="2">
    <source>
        <dbReference type="EMBL" id="RZT59320.1"/>
    </source>
</evidence>
<dbReference type="EMBL" id="SGXT01000016">
    <property type="protein sequence ID" value="RZT59320.1"/>
    <property type="molecule type" value="Genomic_DNA"/>
</dbReference>
<organism evidence="2 3">
    <name type="scientific">Microcella alkaliphila</name>
    <dbReference type="NCBI Taxonomy" id="279828"/>
    <lineage>
        <taxon>Bacteria</taxon>
        <taxon>Bacillati</taxon>
        <taxon>Actinomycetota</taxon>
        <taxon>Actinomycetes</taxon>
        <taxon>Micrococcales</taxon>
        <taxon>Microbacteriaceae</taxon>
        <taxon>Microcella</taxon>
    </lineage>
</organism>
<reference evidence="2 3" key="1">
    <citation type="journal article" date="2015" name="Stand. Genomic Sci.">
        <title>Genomic Encyclopedia of Bacterial and Archaeal Type Strains, Phase III: the genomes of soil and plant-associated and newly described type strains.</title>
        <authorList>
            <person name="Whitman W.B."/>
            <person name="Woyke T."/>
            <person name="Klenk H.P."/>
            <person name="Zhou Y."/>
            <person name="Lilburn T.G."/>
            <person name="Beck B.J."/>
            <person name="De Vos P."/>
            <person name="Vandamme P."/>
            <person name="Eisen J.A."/>
            <person name="Garrity G."/>
            <person name="Hugenholtz P."/>
            <person name="Kyrpides N.C."/>
        </authorList>
    </citation>
    <scope>NUCLEOTIDE SEQUENCE [LARGE SCALE GENOMIC DNA]</scope>
    <source>
        <strain evidence="2 3">AC4r</strain>
    </source>
</reference>
<protein>
    <submittedName>
        <fullName evidence="2">Uncharacterized protein</fullName>
    </submittedName>
</protein>
<gene>
    <name evidence="2" type="ORF">EV140_1925</name>
</gene>
<sequence>MNFPAGRKVYRLRARPVLDPYSKKPISADWADPLVLELPASFVAQTSTSMLAGASREQAAESKSLFCDGSFDVQKGDRIRDGEPGAPVYTIDGIPPAADTNPWTNWTPPREIPLTRYVG</sequence>
<dbReference type="AlphaFoldDB" id="A0A4Q7THZ7"/>
<keyword evidence="3" id="KW-1185">Reference proteome</keyword>